<dbReference type="PANTHER" id="PTHR43537:SF45">
    <property type="entry name" value="GNTR FAMILY REGULATORY PROTEIN"/>
    <property type="match status" value="1"/>
</dbReference>
<dbReference type="Pfam" id="PF00392">
    <property type="entry name" value="GntR"/>
    <property type="match status" value="1"/>
</dbReference>
<comment type="caution">
    <text evidence="5">The sequence shown here is derived from an EMBL/GenBank/DDBJ whole genome shotgun (WGS) entry which is preliminary data.</text>
</comment>
<evidence type="ECO:0000313" key="5">
    <source>
        <dbReference type="EMBL" id="NYE46682.1"/>
    </source>
</evidence>
<dbReference type="AlphaFoldDB" id="A0A852TUY2"/>
<name>A0A852TUY2_9ACTN</name>
<dbReference type="InterPro" id="IPR011711">
    <property type="entry name" value="GntR_C"/>
</dbReference>
<dbReference type="Pfam" id="PF07729">
    <property type="entry name" value="FCD"/>
    <property type="match status" value="1"/>
</dbReference>
<protein>
    <submittedName>
        <fullName evidence="5">DNA-binding GntR family transcriptional regulator</fullName>
    </submittedName>
</protein>
<keyword evidence="6" id="KW-1185">Reference proteome</keyword>
<dbReference type="InterPro" id="IPR000524">
    <property type="entry name" value="Tscrpt_reg_HTH_GntR"/>
</dbReference>
<keyword evidence="3" id="KW-0804">Transcription</keyword>
<accession>A0A852TUY2</accession>
<dbReference type="SMART" id="SM00895">
    <property type="entry name" value="FCD"/>
    <property type="match status" value="1"/>
</dbReference>
<dbReference type="Proteomes" id="UP000589036">
    <property type="component" value="Unassembled WGS sequence"/>
</dbReference>
<feature type="domain" description="HTH gntR-type" evidence="4">
    <location>
        <begin position="28"/>
        <end position="95"/>
    </location>
</feature>
<dbReference type="Gene3D" id="1.10.10.10">
    <property type="entry name" value="Winged helix-like DNA-binding domain superfamily/Winged helix DNA-binding domain"/>
    <property type="match status" value="1"/>
</dbReference>
<dbReference type="EMBL" id="JACCCC010000001">
    <property type="protein sequence ID" value="NYE46682.1"/>
    <property type="molecule type" value="Genomic_DNA"/>
</dbReference>
<proteinExistence type="predicted"/>
<dbReference type="InterPro" id="IPR008920">
    <property type="entry name" value="TF_FadR/GntR_C"/>
</dbReference>
<sequence>MTRNGVDVTVTGDWIGRLADSKGALERSSTAERVADVLRDHIIEGVMAPGARLSEEAIGAALGVSRNTLRESFRLLGHERLLVHEFHRGVFVAKPTATDVVDLYRVRRALELAALRGAGGAPEKAVEAVGAAVREGEESLERGDWWGIGTANMHFHQAIAALSASPRTNEIMRQLLAELRLVFHVMAAPREFHAPYLSHNREIYELLRDGRCGTAADRLAEYFDVAEQQLVGAFAALAGSEKQGAG</sequence>
<reference evidence="5 6" key="1">
    <citation type="submission" date="2020-07" db="EMBL/GenBank/DDBJ databases">
        <title>Sequencing the genomes of 1000 actinobacteria strains.</title>
        <authorList>
            <person name="Klenk H.-P."/>
        </authorList>
    </citation>
    <scope>NUCLEOTIDE SEQUENCE [LARGE SCALE GENOMIC DNA]</scope>
    <source>
        <strain evidence="5 6">CXB654</strain>
    </source>
</reference>
<keyword evidence="2 5" id="KW-0238">DNA-binding</keyword>
<dbReference type="SMART" id="SM00345">
    <property type="entry name" value="HTH_GNTR"/>
    <property type="match status" value="1"/>
</dbReference>
<dbReference type="GO" id="GO:0003700">
    <property type="term" value="F:DNA-binding transcription factor activity"/>
    <property type="evidence" value="ECO:0007669"/>
    <property type="project" value="InterPro"/>
</dbReference>
<evidence type="ECO:0000256" key="2">
    <source>
        <dbReference type="ARBA" id="ARBA00023125"/>
    </source>
</evidence>
<evidence type="ECO:0000256" key="1">
    <source>
        <dbReference type="ARBA" id="ARBA00023015"/>
    </source>
</evidence>
<dbReference type="PANTHER" id="PTHR43537">
    <property type="entry name" value="TRANSCRIPTIONAL REGULATOR, GNTR FAMILY"/>
    <property type="match status" value="1"/>
</dbReference>
<dbReference type="SUPFAM" id="SSF46785">
    <property type="entry name" value="Winged helix' DNA-binding domain"/>
    <property type="match status" value="1"/>
</dbReference>
<keyword evidence="1" id="KW-0805">Transcription regulation</keyword>
<dbReference type="GO" id="GO:0003677">
    <property type="term" value="F:DNA binding"/>
    <property type="evidence" value="ECO:0007669"/>
    <property type="project" value="UniProtKB-KW"/>
</dbReference>
<evidence type="ECO:0000313" key="6">
    <source>
        <dbReference type="Proteomes" id="UP000589036"/>
    </source>
</evidence>
<evidence type="ECO:0000259" key="4">
    <source>
        <dbReference type="PROSITE" id="PS50949"/>
    </source>
</evidence>
<dbReference type="Gene3D" id="1.20.120.530">
    <property type="entry name" value="GntR ligand-binding domain-like"/>
    <property type="match status" value="1"/>
</dbReference>
<dbReference type="PROSITE" id="PS50949">
    <property type="entry name" value="HTH_GNTR"/>
    <property type="match status" value="1"/>
</dbReference>
<evidence type="ECO:0000256" key="3">
    <source>
        <dbReference type="ARBA" id="ARBA00023163"/>
    </source>
</evidence>
<dbReference type="RefSeq" id="WP_179642749.1">
    <property type="nucleotide sequence ID" value="NZ_BAAAYY010000033.1"/>
</dbReference>
<gene>
    <name evidence="5" type="ORF">HDA32_001802</name>
</gene>
<dbReference type="SUPFAM" id="SSF48008">
    <property type="entry name" value="GntR ligand-binding domain-like"/>
    <property type="match status" value="1"/>
</dbReference>
<dbReference type="InterPro" id="IPR036390">
    <property type="entry name" value="WH_DNA-bd_sf"/>
</dbReference>
<organism evidence="5 6">
    <name type="scientific">Spinactinospora alkalitolerans</name>
    <dbReference type="NCBI Taxonomy" id="687207"/>
    <lineage>
        <taxon>Bacteria</taxon>
        <taxon>Bacillati</taxon>
        <taxon>Actinomycetota</taxon>
        <taxon>Actinomycetes</taxon>
        <taxon>Streptosporangiales</taxon>
        <taxon>Nocardiopsidaceae</taxon>
        <taxon>Spinactinospora</taxon>
    </lineage>
</organism>
<dbReference type="CDD" id="cd07377">
    <property type="entry name" value="WHTH_GntR"/>
    <property type="match status" value="1"/>
</dbReference>
<dbReference type="InterPro" id="IPR036388">
    <property type="entry name" value="WH-like_DNA-bd_sf"/>
</dbReference>